<protein>
    <submittedName>
        <fullName evidence="2">Uncharacterized protein</fullName>
    </submittedName>
</protein>
<keyword evidence="3" id="KW-1185">Reference proteome</keyword>
<sequence>MAMANRQNRRDKLPPEIRVGSASQRPVTVFEKQAERTEASQKLAASCRKSTRIQRSKEDEEPSKYVKNHEQT</sequence>
<name>A0A2G5V525_9PELO</name>
<dbReference type="AlphaFoldDB" id="A0A2G5V525"/>
<evidence type="ECO:0000256" key="1">
    <source>
        <dbReference type="SAM" id="MobiDB-lite"/>
    </source>
</evidence>
<organism evidence="2 3">
    <name type="scientific">Caenorhabditis nigoni</name>
    <dbReference type="NCBI Taxonomy" id="1611254"/>
    <lineage>
        <taxon>Eukaryota</taxon>
        <taxon>Metazoa</taxon>
        <taxon>Ecdysozoa</taxon>
        <taxon>Nematoda</taxon>
        <taxon>Chromadorea</taxon>
        <taxon>Rhabditida</taxon>
        <taxon>Rhabditina</taxon>
        <taxon>Rhabditomorpha</taxon>
        <taxon>Rhabditoidea</taxon>
        <taxon>Rhabditidae</taxon>
        <taxon>Peloderinae</taxon>
        <taxon>Caenorhabditis</taxon>
    </lineage>
</organism>
<evidence type="ECO:0000313" key="3">
    <source>
        <dbReference type="Proteomes" id="UP000230233"/>
    </source>
</evidence>
<gene>
    <name evidence="2" type="primary">Cnig_chr_II.g6413</name>
    <name evidence="2" type="ORF">B9Z55_006413</name>
</gene>
<accession>A0A2G5V525</accession>
<feature type="region of interest" description="Disordered" evidence="1">
    <location>
        <begin position="1"/>
        <end position="72"/>
    </location>
</feature>
<reference evidence="3" key="1">
    <citation type="submission" date="2017-10" db="EMBL/GenBank/DDBJ databases">
        <title>Rapid genome shrinkage in a self-fertile nematode reveals novel sperm competition proteins.</title>
        <authorList>
            <person name="Yin D."/>
            <person name="Schwarz E.M."/>
            <person name="Thomas C.G."/>
            <person name="Felde R.L."/>
            <person name="Korf I.F."/>
            <person name="Cutter A.D."/>
            <person name="Schartner C.M."/>
            <person name="Ralston E.J."/>
            <person name="Meyer B.J."/>
            <person name="Haag E.S."/>
        </authorList>
    </citation>
    <scope>NUCLEOTIDE SEQUENCE [LARGE SCALE GENOMIC DNA]</scope>
    <source>
        <strain evidence="3">JU1422</strain>
    </source>
</reference>
<dbReference type="OrthoDB" id="275748at2759"/>
<evidence type="ECO:0000313" key="2">
    <source>
        <dbReference type="EMBL" id="PIC46859.1"/>
    </source>
</evidence>
<feature type="compositionally biased region" description="Basic and acidic residues" evidence="1">
    <location>
        <begin position="55"/>
        <end position="72"/>
    </location>
</feature>
<dbReference type="EMBL" id="PDUG01000002">
    <property type="protein sequence ID" value="PIC46859.1"/>
    <property type="molecule type" value="Genomic_DNA"/>
</dbReference>
<dbReference type="Proteomes" id="UP000230233">
    <property type="component" value="Chromosome II"/>
</dbReference>
<proteinExistence type="predicted"/>
<comment type="caution">
    <text evidence="2">The sequence shown here is derived from an EMBL/GenBank/DDBJ whole genome shotgun (WGS) entry which is preliminary data.</text>
</comment>